<evidence type="ECO:0000256" key="4">
    <source>
        <dbReference type="ARBA" id="ARBA00023136"/>
    </source>
</evidence>
<gene>
    <name evidence="6" type="primary">SLC33A1_23</name>
</gene>
<evidence type="ECO:0000256" key="1">
    <source>
        <dbReference type="ARBA" id="ARBA00004141"/>
    </source>
</evidence>
<keyword evidence="3 5" id="KW-1133">Transmembrane helix</keyword>
<comment type="subcellular location">
    <subcellularLocation>
        <location evidence="1">Membrane</location>
        <topology evidence="1">Multi-pass membrane protein</topology>
    </subcellularLocation>
</comment>
<feature type="transmembrane region" description="Helical" evidence="5">
    <location>
        <begin position="41"/>
        <end position="65"/>
    </location>
</feature>
<evidence type="ECO:0000256" key="5">
    <source>
        <dbReference type="SAM" id="Phobius"/>
    </source>
</evidence>
<feature type="transmembrane region" description="Helical" evidence="5">
    <location>
        <begin position="479"/>
        <end position="497"/>
    </location>
</feature>
<organism evidence="6">
    <name type="scientific">Melanaphis sacchari</name>
    <dbReference type="NCBI Taxonomy" id="742174"/>
    <lineage>
        <taxon>Eukaryota</taxon>
        <taxon>Metazoa</taxon>
        <taxon>Ecdysozoa</taxon>
        <taxon>Arthropoda</taxon>
        <taxon>Hexapoda</taxon>
        <taxon>Insecta</taxon>
        <taxon>Pterygota</taxon>
        <taxon>Neoptera</taxon>
        <taxon>Paraneoptera</taxon>
        <taxon>Hemiptera</taxon>
        <taxon>Sternorrhyncha</taxon>
        <taxon>Aphidomorpha</taxon>
        <taxon>Aphidoidea</taxon>
        <taxon>Aphididae</taxon>
        <taxon>Aphidini</taxon>
        <taxon>Melanaphis</taxon>
    </lineage>
</organism>
<dbReference type="EMBL" id="GFXV01003126">
    <property type="protein sequence ID" value="MBW14931.1"/>
    <property type="molecule type" value="Transcribed_RNA"/>
</dbReference>
<feature type="transmembrane region" description="Helical" evidence="5">
    <location>
        <begin position="108"/>
        <end position="126"/>
    </location>
</feature>
<dbReference type="InterPro" id="IPR024371">
    <property type="entry name" value="AcetylCoA_trans_1-like"/>
</dbReference>
<protein>
    <submittedName>
        <fullName evidence="6">Acetyl-coenzyme A transporter 1</fullName>
    </submittedName>
</protein>
<dbReference type="InterPro" id="IPR036259">
    <property type="entry name" value="MFS_trans_sf"/>
</dbReference>
<reference evidence="6" key="1">
    <citation type="submission" date="2017-10" db="EMBL/GenBank/DDBJ databases">
        <title>Transcriptome Assembly of Sugarcane Aphid Adults.</title>
        <authorList>
            <person name="Scully E.D."/>
            <person name="Palmer N.A."/>
            <person name="Geib S.M."/>
            <person name="Sarath G."/>
            <person name="Sattler S.E."/>
        </authorList>
    </citation>
    <scope>NUCLEOTIDE SEQUENCE</scope>
    <source>
        <tissue evidence="6">Whole body</tissue>
    </source>
</reference>
<feature type="transmembrane region" description="Helical" evidence="5">
    <location>
        <begin position="379"/>
        <end position="405"/>
    </location>
</feature>
<evidence type="ECO:0000256" key="3">
    <source>
        <dbReference type="ARBA" id="ARBA00022989"/>
    </source>
</evidence>
<dbReference type="PANTHER" id="PTHR12778:SF9">
    <property type="entry name" value="ACETYL-COENZYME A TRANSPORTER 1"/>
    <property type="match status" value="1"/>
</dbReference>
<feature type="transmembrane region" description="Helical" evidence="5">
    <location>
        <begin position="180"/>
        <end position="200"/>
    </location>
</feature>
<dbReference type="SUPFAM" id="SSF103473">
    <property type="entry name" value="MFS general substrate transporter"/>
    <property type="match status" value="1"/>
</dbReference>
<proteinExistence type="predicted"/>
<dbReference type="InterPro" id="IPR004752">
    <property type="entry name" value="AmpG_permease/AT-1"/>
</dbReference>
<dbReference type="GO" id="GO:0035348">
    <property type="term" value="P:acetyl-CoA transmembrane transport"/>
    <property type="evidence" value="ECO:0007669"/>
    <property type="project" value="InterPro"/>
</dbReference>
<dbReference type="PANTHER" id="PTHR12778">
    <property type="entry name" value="SOLUTE CARRIER FAMILY 33 ACETYL-COA TRANSPORTER -RELATED"/>
    <property type="match status" value="1"/>
</dbReference>
<feature type="transmembrane region" description="Helical" evidence="5">
    <location>
        <begin position="146"/>
        <end position="168"/>
    </location>
</feature>
<dbReference type="Pfam" id="PF13000">
    <property type="entry name" value="Acatn"/>
    <property type="match status" value="2"/>
</dbReference>
<feature type="transmembrane region" description="Helical" evidence="5">
    <location>
        <begin position="350"/>
        <end position="367"/>
    </location>
</feature>
<name>A0A2H8TLV2_9HEMI</name>
<feature type="transmembrane region" description="Helical" evidence="5">
    <location>
        <begin position="417"/>
        <end position="437"/>
    </location>
</feature>
<dbReference type="GO" id="GO:0016020">
    <property type="term" value="C:membrane"/>
    <property type="evidence" value="ECO:0007669"/>
    <property type="project" value="UniProtKB-SubCell"/>
</dbReference>
<dbReference type="OrthoDB" id="6415790at2759"/>
<evidence type="ECO:0000256" key="2">
    <source>
        <dbReference type="ARBA" id="ARBA00022692"/>
    </source>
</evidence>
<accession>A0A2H8TLV2</accession>
<evidence type="ECO:0000313" key="6">
    <source>
        <dbReference type="EMBL" id="MBW14931.1"/>
    </source>
</evidence>
<keyword evidence="2 5" id="KW-0812">Transmembrane</keyword>
<keyword evidence="4 5" id="KW-0472">Membrane</keyword>
<feature type="transmembrane region" description="Helical" evidence="5">
    <location>
        <begin position="311"/>
        <end position="329"/>
    </location>
</feature>
<feature type="transmembrane region" description="Helical" evidence="5">
    <location>
        <begin position="220"/>
        <end position="243"/>
    </location>
</feature>
<dbReference type="AlphaFoldDB" id="A0A2H8TLV2"/>
<sequence>MENSLNIEEGKEEEKENLGTFENQPKSFLAESNLKGDWLNFFLLILLYTIQGLPLGLVIALPIIFQSKKTVTYKDQAFFNLVMWPYSVKILWAPIIDSLYIRWIGRRKTWLIFLQFLLAAFLYYTAINIDEWLLESEIPNFKALVYVFSVISFLATTQDIVVDGWALTMLKKNNVGHASTCNGTGVGFGMILGTICPVLLTSGDFCNKYLRTTPSTEGILTMKGFLCFWSITIIFITTLIVIFKREKDNRLEEGHVKINVLQSYQILWKILKLPSIRVLAVALLTMKMGFSATDAVSNLKLIDAGISKDDILIITTSMYIVKMVVPLIVSKYTSGTKPMSAYMKLMPIRLLWSIPFAVLIYYTPLLIKSNGVINVPIYYYLILVFIYIVHEILAFTMYIFTLGFFSRICDSRFGGTYMTMLSTIASFGWVLTNSLALRMVDVLTFSKCSNDDFNNCSTIELKNMCKKKNGDCVSVVNGYYVEVAVCMVIGFVWYFSYKNTIKTLQSKSSSNWELNLNSSERENN</sequence>
<dbReference type="GO" id="GO:0008521">
    <property type="term" value="F:acetyl-CoA transmembrane transporter activity"/>
    <property type="evidence" value="ECO:0007669"/>
    <property type="project" value="InterPro"/>
</dbReference>